<keyword evidence="3" id="KW-1185">Reference proteome</keyword>
<keyword evidence="1" id="KW-0472">Membrane</keyword>
<gene>
    <name evidence="2" type="ORF">GCM10008955_26420</name>
</gene>
<sequence>MKSSNDNHILILSALIAWLAWPILFGLPFAFYKMVGIKFSELGQYGDMYGGFNAIITVVTALVVISSFRRDNKKDEQQKWILYGDLIERIARNDIILNKIPLLVDRNTGSRYNKEYIIDNNISDVLSLIATASYAVTLVNRDMLPSEKKSEIERFTNKVYNTIQKNTVVVAIVRGNVLFDSITSS</sequence>
<evidence type="ECO:0000256" key="1">
    <source>
        <dbReference type="SAM" id="Phobius"/>
    </source>
</evidence>
<comment type="caution">
    <text evidence="2">The sequence shown here is derived from an EMBL/GenBank/DDBJ whole genome shotgun (WGS) entry which is preliminary data.</text>
</comment>
<reference evidence="3" key="1">
    <citation type="journal article" date="2019" name="Int. J. Syst. Evol. Microbiol.">
        <title>The Global Catalogue of Microorganisms (GCM) 10K type strain sequencing project: providing services to taxonomists for standard genome sequencing and annotation.</title>
        <authorList>
            <consortium name="The Broad Institute Genomics Platform"/>
            <consortium name="The Broad Institute Genome Sequencing Center for Infectious Disease"/>
            <person name="Wu L."/>
            <person name="Ma J."/>
        </authorList>
    </citation>
    <scope>NUCLEOTIDE SEQUENCE [LARGE SCALE GENOMIC DNA]</scope>
    <source>
        <strain evidence="3">JCM 30331</strain>
    </source>
</reference>
<proteinExistence type="predicted"/>
<keyword evidence="1" id="KW-1133">Transmembrane helix</keyword>
<feature type="transmembrane region" description="Helical" evidence="1">
    <location>
        <begin position="9"/>
        <end position="31"/>
    </location>
</feature>
<keyword evidence="1" id="KW-0812">Transmembrane</keyword>
<dbReference type="Proteomes" id="UP000647587">
    <property type="component" value="Unassembled WGS sequence"/>
</dbReference>
<organism evidence="2 3">
    <name type="scientific">Deinococcus malanensis</name>
    <dbReference type="NCBI Taxonomy" id="1706855"/>
    <lineage>
        <taxon>Bacteria</taxon>
        <taxon>Thermotogati</taxon>
        <taxon>Deinococcota</taxon>
        <taxon>Deinococci</taxon>
        <taxon>Deinococcales</taxon>
        <taxon>Deinococcaceae</taxon>
        <taxon>Deinococcus</taxon>
    </lineage>
</organism>
<evidence type="ECO:0000313" key="2">
    <source>
        <dbReference type="EMBL" id="GGK31253.1"/>
    </source>
</evidence>
<feature type="transmembrane region" description="Helical" evidence="1">
    <location>
        <begin position="51"/>
        <end position="68"/>
    </location>
</feature>
<dbReference type="EMBL" id="BMPP01000011">
    <property type="protein sequence ID" value="GGK31253.1"/>
    <property type="molecule type" value="Genomic_DNA"/>
</dbReference>
<protein>
    <submittedName>
        <fullName evidence="2">Uncharacterized protein</fullName>
    </submittedName>
</protein>
<dbReference type="RefSeq" id="WP_189009520.1">
    <property type="nucleotide sequence ID" value="NZ_BMPP01000011.1"/>
</dbReference>
<accession>A0ABQ2EXJ3</accession>
<name>A0ABQ2EXJ3_9DEIO</name>
<evidence type="ECO:0000313" key="3">
    <source>
        <dbReference type="Proteomes" id="UP000647587"/>
    </source>
</evidence>